<feature type="region of interest" description="Disordered" evidence="2">
    <location>
        <begin position="1"/>
        <end position="53"/>
    </location>
</feature>
<proteinExistence type="inferred from homology"/>
<name>A0AAV3AFX3_PYXAD</name>
<sequence>MRSKIGKFFFQPMSPDFEPGSGDVGRRTQKKSRRQWLPARRSPDGCGTQRNRPLNRSDCPAGLKCFTIESHTFASNKTRKVSEIQKQINEIFNNIDQMMPKVTFAHIDNTTSATKSKMFIKNPKEKYCVGDQLIVQVDAYDYLGKTKKYGGDYLRARISNPDIQAGSSGRIEDFKNGTYHVHFTLFWEGRVVVTVFLMHPSEAVSALWKSRNSWYGNVGYLCKFTSPGKQVETKCGFNLSKEDDLCEYIDERDEEYFYSVRPRNFSCDSLTEFKNWKTMASQLSPLENSLLVRSNVRVEIPQQIPELNVSRCHDATLEPKEKCKIGGKLEYPSGYVMKDIWYPKTCSMQTYHKVEELNDCMKGKFFYTFGDSTVHQWINYFEMNLQNIKWLNVYETGWSQKHLGVDTERNIHVLWKHHARPFIYLGFTTLKEERTIPHEIDLIGGNQGTVIAFNIGVHFRLFPVHHFIRRLYNIRRAIERLFQRSPETKVIIKTENTTEMGEEYEGMSDFHAYVHYLIMEIIFKDINVGFVHGWDMTTAFNYNQIHPPKPYVRNEVNMLMTYICS</sequence>
<dbReference type="Pfam" id="PF06312">
    <property type="entry name" value="Neurexophilin"/>
    <property type="match status" value="1"/>
</dbReference>
<evidence type="ECO:0000256" key="2">
    <source>
        <dbReference type="SAM" id="MobiDB-lite"/>
    </source>
</evidence>
<evidence type="ECO:0000313" key="4">
    <source>
        <dbReference type="EMBL" id="DBA24243.1"/>
    </source>
</evidence>
<dbReference type="Pfam" id="PF24536">
    <property type="entry name" value="NXPE4_C"/>
    <property type="match status" value="1"/>
</dbReference>
<protein>
    <recommendedName>
        <fullName evidence="3">NXPE C-terminal domain-containing protein</fullName>
    </recommendedName>
</protein>
<dbReference type="EMBL" id="DYDO01000005">
    <property type="protein sequence ID" value="DBA24243.1"/>
    <property type="molecule type" value="Genomic_DNA"/>
</dbReference>
<dbReference type="InterPro" id="IPR057106">
    <property type="entry name" value="NXPE4_C"/>
</dbReference>
<dbReference type="InterPro" id="IPR026845">
    <property type="entry name" value="NXPH/NXPE"/>
</dbReference>
<dbReference type="PANTHER" id="PTHR16165:SF32">
    <property type="entry name" value="NEUREXOPHILIN AND PC-ESTERASE DOMAIN FAMILY MEMBER 2"/>
    <property type="match status" value="1"/>
</dbReference>
<organism evidence="4 5">
    <name type="scientific">Pyxicephalus adspersus</name>
    <name type="common">African bullfrog</name>
    <dbReference type="NCBI Taxonomy" id="30357"/>
    <lineage>
        <taxon>Eukaryota</taxon>
        <taxon>Metazoa</taxon>
        <taxon>Chordata</taxon>
        <taxon>Craniata</taxon>
        <taxon>Vertebrata</taxon>
        <taxon>Euteleostomi</taxon>
        <taxon>Amphibia</taxon>
        <taxon>Batrachia</taxon>
        <taxon>Anura</taxon>
        <taxon>Neobatrachia</taxon>
        <taxon>Ranoidea</taxon>
        <taxon>Pyxicephalidae</taxon>
        <taxon>Pyxicephalinae</taxon>
        <taxon>Pyxicephalus</taxon>
    </lineage>
</organism>
<reference evidence="4" key="1">
    <citation type="thesis" date="2020" institute="ProQuest LLC" country="789 East Eisenhower Parkway, Ann Arbor, MI, USA">
        <title>Comparative Genomics and Chromosome Evolution.</title>
        <authorList>
            <person name="Mudd A.B."/>
        </authorList>
    </citation>
    <scope>NUCLEOTIDE SEQUENCE</scope>
    <source>
        <strain evidence="4">1538</strain>
        <tissue evidence="4">Blood</tissue>
    </source>
</reference>
<evidence type="ECO:0000256" key="1">
    <source>
        <dbReference type="ARBA" id="ARBA00005431"/>
    </source>
</evidence>
<comment type="similarity">
    <text evidence="1">Belongs to the NXPE family.</text>
</comment>
<dbReference type="Gene3D" id="2.60.40.10">
    <property type="entry name" value="Immunoglobulins"/>
    <property type="match status" value="1"/>
</dbReference>
<feature type="domain" description="NXPE C-terminal" evidence="3">
    <location>
        <begin position="341"/>
        <end position="564"/>
    </location>
</feature>
<accession>A0AAV3AFX3</accession>
<comment type="caution">
    <text evidence="4">The sequence shown here is derived from an EMBL/GenBank/DDBJ whole genome shotgun (WGS) entry which is preliminary data.</text>
</comment>
<keyword evidence="5" id="KW-1185">Reference proteome</keyword>
<dbReference type="InterPro" id="IPR013783">
    <property type="entry name" value="Ig-like_fold"/>
</dbReference>
<dbReference type="AlphaFoldDB" id="A0AAV3AFX3"/>
<gene>
    <name evidence="4" type="ORF">GDO54_011930</name>
</gene>
<dbReference type="PANTHER" id="PTHR16165">
    <property type="entry name" value="NXPE FAMILY MEMBER"/>
    <property type="match status" value="1"/>
</dbReference>
<dbReference type="SUPFAM" id="SSF81296">
    <property type="entry name" value="E set domains"/>
    <property type="match status" value="1"/>
</dbReference>
<evidence type="ECO:0000313" key="5">
    <source>
        <dbReference type="Proteomes" id="UP001181693"/>
    </source>
</evidence>
<evidence type="ECO:0000259" key="3">
    <source>
        <dbReference type="Pfam" id="PF24536"/>
    </source>
</evidence>
<dbReference type="InterPro" id="IPR014756">
    <property type="entry name" value="Ig_E-set"/>
</dbReference>
<dbReference type="Proteomes" id="UP001181693">
    <property type="component" value="Unassembled WGS sequence"/>
</dbReference>